<dbReference type="Proteomes" id="UP000589085">
    <property type="component" value="Unassembled WGS sequence"/>
</dbReference>
<dbReference type="NCBIfam" id="TIGR01766">
    <property type="entry name" value="IS200/IS605 family accessory protein TnpB-like domain"/>
    <property type="match status" value="1"/>
</dbReference>
<keyword evidence="3" id="KW-0479">Metal-binding</keyword>
<evidence type="ECO:0000256" key="1">
    <source>
        <dbReference type="ARBA" id="ARBA00008761"/>
    </source>
</evidence>
<dbReference type="Pfam" id="PF07282">
    <property type="entry name" value="Cas12f1-like_TNB"/>
    <property type="match status" value="1"/>
</dbReference>
<feature type="region of interest" description="Disordered" evidence="7">
    <location>
        <begin position="382"/>
        <end position="406"/>
    </location>
</feature>
<evidence type="ECO:0000259" key="9">
    <source>
        <dbReference type="Pfam" id="PF07282"/>
    </source>
</evidence>
<protein>
    <submittedName>
        <fullName evidence="11">IS200/IS605 family element transposase accessory protein TnpB</fullName>
    </submittedName>
</protein>
<keyword evidence="2" id="KW-0815">Transposition</keyword>
<dbReference type="InterPro" id="IPR001959">
    <property type="entry name" value="Transposase"/>
</dbReference>
<evidence type="ECO:0000259" key="8">
    <source>
        <dbReference type="Pfam" id="PF01385"/>
    </source>
</evidence>
<organism evidence="11 12">
    <name type="scientific">Gluconacetobacter sacchari</name>
    <dbReference type="NCBI Taxonomy" id="92759"/>
    <lineage>
        <taxon>Bacteria</taxon>
        <taxon>Pseudomonadati</taxon>
        <taxon>Pseudomonadota</taxon>
        <taxon>Alphaproteobacteria</taxon>
        <taxon>Acetobacterales</taxon>
        <taxon>Acetobacteraceae</taxon>
        <taxon>Gluconacetobacter</taxon>
    </lineage>
</organism>
<evidence type="ECO:0000256" key="6">
    <source>
        <dbReference type="ARBA" id="ARBA00023172"/>
    </source>
</evidence>
<evidence type="ECO:0000256" key="2">
    <source>
        <dbReference type="ARBA" id="ARBA00022578"/>
    </source>
</evidence>
<evidence type="ECO:0000256" key="7">
    <source>
        <dbReference type="SAM" id="MobiDB-lite"/>
    </source>
</evidence>
<name>A0A7W4IF43_9PROT</name>
<proteinExistence type="inferred from homology"/>
<dbReference type="NCBIfam" id="NF040570">
    <property type="entry name" value="guided_TnpB"/>
    <property type="match status" value="1"/>
</dbReference>
<dbReference type="GO" id="GO:0046872">
    <property type="term" value="F:metal ion binding"/>
    <property type="evidence" value="ECO:0007669"/>
    <property type="project" value="UniProtKB-KW"/>
</dbReference>
<evidence type="ECO:0000313" key="11">
    <source>
        <dbReference type="EMBL" id="MBB2161614.1"/>
    </source>
</evidence>
<feature type="domain" description="Probable transposase IS891/IS1136/IS1341" evidence="8">
    <location>
        <begin position="170"/>
        <end position="283"/>
    </location>
</feature>
<evidence type="ECO:0000256" key="5">
    <source>
        <dbReference type="ARBA" id="ARBA00023125"/>
    </source>
</evidence>
<dbReference type="GO" id="GO:0006310">
    <property type="term" value="P:DNA recombination"/>
    <property type="evidence" value="ECO:0007669"/>
    <property type="project" value="UniProtKB-KW"/>
</dbReference>
<keyword evidence="5" id="KW-0238">DNA-binding</keyword>
<feature type="domain" description="Transposase putative helix-turn-helix" evidence="10">
    <location>
        <begin position="1"/>
        <end position="47"/>
    </location>
</feature>
<evidence type="ECO:0000313" key="12">
    <source>
        <dbReference type="Proteomes" id="UP000589085"/>
    </source>
</evidence>
<dbReference type="AlphaFoldDB" id="A0A7W4IF43"/>
<feature type="compositionally biased region" description="Basic and acidic residues" evidence="7">
    <location>
        <begin position="382"/>
        <end position="397"/>
    </location>
</feature>
<feature type="domain" description="Cas12f1-like TNB" evidence="9">
    <location>
        <begin position="311"/>
        <end position="377"/>
    </location>
</feature>
<keyword evidence="6" id="KW-0233">DNA recombination</keyword>
<evidence type="ECO:0000256" key="3">
    <source>
        <dbReference type="ARBA" id="ARBA00022723"/>
    </source>
</evidence>
<dbReference type="GO" id="GO:0032196">
    <property type="term" value="P:transposition"/>
    <property type="evidence" value="ECO:0007669"/>
    <property type="project" value="UniProtKB-KW"/>
</dbReference>
<dbReference type="Pfam" id="PF01385">
    <property type="entry name" value="OrfB_IS605"/>
    <property type="match status" value="1"/>
</dbReference>
<dbReference type="RefSeq" id="WP_182998442.1">
    <property type="nucleotide sequence ID" value="NZ_JABEQJ010000022.1"/>
</dbReference>
<keyword evidence="4" id="KW-0862">Zinc</keyword>
<evidence type="ECO:0000259" key="10">
    <source>
        <dbReference type="Pfam" id="PF12323"/>
    </source>
</evidence>
<accession>A0A7W4IF43</accession>
<gene>
    <name evidence="11" type="primary">tnpB</name>
    <name evidence="11" type="ORF">HLH48_15785</name>
</gene>
<comment type="caution">
    <text evidence="11">The sequence shown here is derived from an EMBL/GenBank/DDBJ whole genome shotgun (WGS) entry which is preliminary data.</text>
</comment>
<dbReference type="InterPro" id="IPR010095">
    <property type="entry name" value="Cas12f1-like_TNB"/>
</dbReference>
<dbReference type="InterPro" id="IPR021027">
    <property type="entry name" value="Transposase_put_HTH"/>
</dbReference>
<reference evidence="11 12" key="1">
    <citation type="submission" date="2020-04" db="EMBL/GenBank/DDBJ databases">
        <title>Description of novel Gluconacetobacter.</title>
        <authorList>
            <person name="Sombolestani A."/>
        </authorList>
    </citation>
    <scope>NUCLEOTIDE SEQUENCE [LARGE SCALE GENOMIC DNA]</scope>
    <source>
        <strain evidence="11 12">LMG 19747</strain>
    </source>
</reference>
<dbReference type="EMBL" id="JABEQJ010000022">
    <property type="protein sequence ID" value="MBB2161614.1"/>
    <property type="molecule type" value="Genomic_DNA"/>
</dbReference>
<dbReference type="GO" id="GO:0003677">
    <property type="term" value="F:DNA binding"/>
    <property type="evidence" value="ECO:0007669"/>
    <property type="project" value="UniProtKB-KW"/>
</dbReference>
<comment type="similarity">
    <text evidence="1">In the C-terminal section; belongs to the transposase 35 family.</text>
</comment>
<sequence>MIQRKANIYRLYPDPAQREMLSRISGACRTVYNLALEQRRDWWQRHKDRTGKSISFAGQCRELTDLRRDVDWLREAPIHPLQQALRDLDRAYQNFFSGRSGYPSPRRKGLHDSFRFPDPASLRVERTGKKTGRVKLPKLGWVAFRGWYDLPGAIRTITICRRGGQWFASVQWEREVEEPAPTVLAPVGIDMGVAVFAAMSSGETVAPGDFGRKALCALRKAQRAVSRKRKGSANRRKAVRRVQTLHARVASARKDFLHKVSTTIAKSHGTVVVEALQVRNMSASAKGTVDEPGRKVRQKAGLNRSILDQGWRLFRTLLGYKLAERGGSLVEVPPAYTSQTCSACESLDPTSRVSQARFVCTTCGHTENADINAAKNILRRADSPLKPVEGHRNKRPGEAGSTRRAA</sequence>
<dbReference type="Pfam" id="PF12323">
    <property type="entry name" value="HTH_OrfB_IS605"/>
    <property type="match status" value="1"/>
</dbReference>
<evidence type="ECO:0000256" key="4">
    <source>
        <dbReference type="ARBA" id="ARBA00022833"/>
    </source>
</evidence>